<dbReference type="Proteomes" id="UP000278962">
    <property type="component" value="Unassembled WGS sequence"/>
</dbReference>
<dbReference type="InterPro" id="IPR013815">
    <property type="entry name" value="ATP_grasp_subdomain_1"/>
</dbReference>
<dbReference type="SUPFAM" id="SSF52540">
    <property type="entry name" value="P-loop containing nucleoside triphosphate hydrolases"/>
    <property type="match status" value="2"/>
</dbReference>
<dbReference type="SMART" id="SM00382">
    <property type="entry name" value="AAA"/>
    <property type="match status" value="1"/>
</dbReference>
<evidence type="ECO:0000256" key="9">
    <source>
        <dbReference type="ARBA" id="ARBA00022833"/>
    </source>
</evidence>
<feature type="compositionally biased region" description="Basic residues" evidence="18">
    <location>
        <begin position="949"/>
        <end position="963"/>
    </location>
</feature>
<dbReference type="EMBL" id="RBIL01000002">
    <property type="protein sequence ID" value="RKQ86596.1"/>
    <property type="molecule type" value="Genomic_DNA"/>
</dbReference>
<dbReference type="Gene3D" id="1.10.8.280">
    <property type="entry name" value="ABC transporter ATPase domain-like"/>
    <property type="match status" value="1"/>
</dbReference>
<dbReference type="GO" id="GO:0009381">
    <property type="term" value="F:excinuclease ABC activity"/>
    <property type="evidence" value="ECO:0007669"/>
    <property type="project" value="UniProtKB-UniRule"/>
</dbReference>
<sequence length="963" mass="106851">MSSRQNSIVVSGAREHNLKDVTVELPRDSLVVITGLSGSGKSSLAFDTIYAEGQRRYVESLSAYARQFLGQMDKPDVDSIEGLSPAISIDQKTTSRNPRSTVGTVTEIYDYLRLLWARVGKPHCFNCGRPIAAQSAEQIIDQIMGMEEGTRFMVMAPIVRGRKGEYGKQLAELRSEGFTRVKVDGELRQLEDEIVLDKKFKHDISVVVDRLVMRGDLRKRLADSVETAVTLADGILEVETVPREGEGEVFTYSERFACLHCGISMPELEPRSFSFNAPHGACPRCTGLGSMMEIDPELVVPDPSLSINEGAILPWASGATGYYEQITAAISERYEVDVDLPWEELPEDQQNLFLYGTNGDKLYVSYRNRMGRKRSYMTTFEGIVPNLERRYKETDSDWSREKIEEYMSMRPCPECKGARLRPESRAVKVGGLPINEFTAMSAKRAIEWMDALELSNQDRAIARLILREIDERLRFLDNVGVGYLSMERASSTLSGGEAQRIRLATQIGSSLVGVLYILDEPSIGLHQRDNERLIATLERLRDLGNTVLVVEHDEGTMRAADWVLDMGPGAGEHGGHVVAQGTAEQIMQVEDSLTGQFLSGTRKIEAPGARRKPTNYVEVVGASQNNLKNVTVKVPLGVFCAVTGVSGSGKSTLINEILYKAVANKLNRARMRPGAHKRIKGLEHLDKIIQVDQSPIGRTPRSNPATYIGLFDQIRDLFSKTQESRARGYKAGRFSFNVKGGRCEVCKGDGQIKIEMHFLPDIYVPCEQCHGKRYNRETLDIRFKGKTIADVLDMPVEEALEFFAHIPKIKRRLQTLHDVGLDYMRLGQPATTLSGGEAQRIKLASELAKVATGRTLYILDEPTTGLHFADIQKLLEVLQRLVDQGNSVVVIEHNLDVIKTADRLIDMGPEGGEEGGTLMGAGTPEEIAAIEESHTGRFLRDLTTPAAKPKARKPRARKVPAAA</sequence>
<comment type="subcellular location">
    <subcellularLocation>
        <location evidence="1 17">Cytoplasm</location>
    </subcellularLocation>
</comment>
<keyword evidence="6 17" id="KW-0227">DNA damage</keyword>
<evidence type="ECO:0000256" key="7">
    <source>
        <dbReference type="ARBA" id="ARBA00022769"/>
    </source>
</evidence>
<keyword evidence="8 17" id="KW-0863">Zinc-finger</keyword>
<dbReference type="PROSITE" id="PS50893">
    <property type="entry name" value="ABC_TRANSPORTER_2"/>
    <property type="match status" value="1"/>
</dbReference>
<protein>
    <recommendedName>
        <fullName evidence="15 17">UvrABC system protein A</fullName>
        <shortName evidence="17">UvrA protein</shortName>
    </recommendedName>
    <alternativeName>
        <fullName evidence="16 17">Excinuclease ABC subunit A</fullName>
    </alternativeName>
</protein>
<dbReference type="GO" id="GO:0006289">
    <property type="term" value="P:nucleotide-excision repair"/>
    <property type="evidence" value="ECO:0007669"/>
    <property type="project" value="UniProtKB-UniRule"/>
</dbReference>
<evidence type="ECO:0000256" key="13">
    <source>
        <dbReference type="ARBA" id="ARBA00023204"/>
    </source>
</evidence>
<comment type="similarity">
    <text evidence="14 17">Belongs to the ABC transporter superfamily. UvrA family.</text>
</comment>
<dbReference type="GO" id="GO:0005524">
    <property type="term" value="F:ATP binding"/>
    <property type="evidence" value="ECO:0007669"/>
    <property type="project" value="UniProtKB-UniRule"/>
</dbReference>
<evidence type="ECO:0000256" key="8">
    <source>
        <dbReference type="ARBA" id="ARBA00022771"/>
    </source>
</evidence>
<evidence type="ECO:0000256" key="3">
    <source>
        <dbReference type="ARBA" id="ARBA00022723"/>
    </source>
</evidence>
<evidence type="ECO:0000256" key="17">
    <source>
        <dbReference type="HAMAP-Rule" id="MF_00205"/>
    </source>
</evidence>
<feature type="domain" description="ABC transporter" evidence="19">
    <location>
        <begin position="611"/>
        <end position="934"/>
    </location>
</feature>
<reference evidence="20 21" key="1">
    <citation type="submission" date="2018-10" db="EMBL/GenBank/DDBJ databases">
        <title>Genomic Encyclopedia of Archaeal and Bacterial Type Strains, Phase II (KMG-II): from individual species to whole genera.</title>
        <authorList>
            <person name="Goeker M."/>
        </authorList>
    </citation>
    <scope>NUCLEOTIDE SEQUENCE [LARGE SCALE GENOMIC DNA]</scope>
    <source>
        <strain evidence="20 21">DSM 14954</strain>
    </source>
</reference>
<dbReference type="Gene3D" id="1.20.1580.10">
    <property type="entry name" value="ABC transporter ATPase like domain"/>
    <property type="match status" value="2"/>
</dbReference>
<evidence type="ECO:0000256" key="6">
    <source>
        <dbReference type="ARBA" id="ARBA00022763"/>
    </source>
</evidence>
<dbReference type="PANTHER" id="PTHR43152">
    <property type="entry name" value="UVRABC SYSTEM PROTEIN A"/>
    <property type="match status" value="1"/>
</dbReference>
<dbReference type="Gene3D" id="3.30.1490.20">
    <property type="entry name" value="ATP-grasp fold, A domain"/>
    <property type="match status" value="1"/>
</dbReference>
<dbReference type="OrthoDB" id="9809851at2"/>
<dbReference type="PANTHER" id="PTHR43152:SF3">
    <property type="entry name" value="UVRABC SYSTEM PROTEIN A"/>
    <property type="match status" value="1"/>
</dbReference>
<keyword evidence="2 17" id="KW-0963">Cytoplasm</keyword>
<comment type="caution">
    <text evidence="20">The sequence shown here is derived from an EMBL/GenBank/DDBJ whole genome shotgun (WGS) entry which is preliminary data.</text>
</comment>
<keyword evidence="12 17" id="KW-0238">DNA-binding</keyword>
<evidence type="ECO:0000313" key="20">
    <source>
        <dbReference type="EMBL" id="RKQ86596.1"/>
    </source>
</evidence>
<keyword evidence="9 17" id="KW-0862">Zinc</keyword>
<evidence type="ECO:0000256" key="11">
    <source>
        <dbReference type="ARBA" id="ARBA00022881"/>
    </source>
</evidence>
<dbReference type="Gene3D" id="3.40.50.300">
    <property type="entry name" value="P-loop containing nucleotide triphosphate hydrolases"/>
    <property type="match status" value="2"/>
</dbReference>
<name>A0A660KY68_9ACTN</name>
<keyword evidence="17" id="KW-0742">SOS response</keyword>
<dbReference type="Pfam" id="PF00005">
    <property type="entry name" value="ABC_tran"/>
    <property type="match status" value="1"/>
</dbReference>
<evidence type="ECO:0000313" key="21">
    <source>
        <dbReference type="Proteomes" id="UP000278962"/>
    </source>
</evidence>
<keyword evidence="10 17" id="KW-0067">ATP-binding</keyword>
<keyword evidence="4 17" id="KW-0677">Repeat</keyword>
<evidence type="ECO:0000256" key="18">
    <source>
        <dbReference type="SAM" id="MobiDB-lite"/>
    </source>
</evidence>
<dbReference type="InterPro" id="IPR041102">
    <property type="entry name" value="UvrA_inter"/>
</dbReference>
<evidence type="ECO:0000256" key="4">
    <source>
        <dbReference type="ARBA" id="ARBA00022737"/>
    </source>
</evidence>
<organism evidence="20 21">
    <name type="scientific">Solirubrobacter pauli</name>
    <dbReference type="NCBI Taxonomy" id="166793"/>
    <lineage>
        <taxon>Bacteria</taxon>
        <taxon>Bacillati</taxon>
        <taxon>Actinomycetota</taxon>
        <taxon>Thermoleophilia</taxon>
        <taxon>Solirubrobacterales</taxon>
        <taxon>Solirubrobacteraceae</taxon>
        <taxon>Solirubrobacter</taxon>
    </lineage>
</organism>
<dbReference type="GO" id="GO:0005737">
    <property type="term" value="C:cytoplasm"/>
    <property type="evidence" value="ECO:0007669"/>
    <property type="project" value="UniProtKB-SubCell"/>
</dbReference>
<dbReference type="InterPro" id="IPR003593">
    <property type="entry name" value="AAA+_ATPase"/>
</dbReference>
<dbReference type="InterPro" id="IPR027417">
    <property type="entry name" value="P-loop_NTPase"/>
</dbReference>
<dbReference type="InterPro" id="IPR041552">
    <property type="entry name" value="UvrA_DNA-bd"/>
</dbReference>
<evidence type="ECO:0000259" key="19">
    <source>
        <dbReference type="PROSITE" id="PS50893"/>
    </source>
</evidence>
<evidence type="ECO:0000256" key="2">
    <source>
        <dbReference type="ARBA" id="ARBA00022490"/>
    </source>
</evidence>
<comment type="subunit">
    <text evidence="17">Forms a heterotetramer with UvrB during the search for lesions.</text>
</comment>
<evidence type="ECO:0000256" key="10">
    <source>
        <dbReference type="ARBA" id="ARBA00022840"/>
    </source>
</evidence>
<accession>A0A660KY68</accession>
<evidence type="ECO:0000256" key="16">
    <source>
        <dbReference type="ARBA" id="ARBA00042156"/>
    </source>
</evidence>
<proteinExistence type="inferred from homology"/>
<gene>
    <name evidence="17" type="primary">uvrA</name>
    <name evidence="20" type="ORF">C8N24_4609</name>
</gene>
<evidence type="ECO:0000256" key="5">
    <source>
        <dbReference type="ARBA" id="ARBA00022741"/>
    </source>
</evidence>
<dbReference type="InterPro" id="IPR003439">
    <property type="entry name" value="ABC_transporter-like_ATP-bd"/>
</dbReference>
<keyword evidence="13 17" id="KW-0234">DNA repair</keyword>
<feature type="binding site" evidence="17">
    <location>
        <begin position="35"/>
        <end position="42"/>
    </location>
    <ligand>
        <name>ATP</name>
        <dbReference type="ChEBI" id="CHEBI:30616"/>
    </ligand>
</feature>
<dbReference type="NCBIfam" id="NF001503">
    <property type="entry name" value="PRK00349.1"/>
    <property type="match status" value="1"/>
</dbReference>
<evidence type="ECO:0000256" key="15">
    <source>
        <dbReference type="ARBA" id="ARBA00039316"/>
    </source>
</evidence>
<feature type="zinc finger region" description="C4-type" evidence="17">
    <location>
        <begin position="258"/>
        <end position="285"/>
    </location>
</feature>
<dbReference type="InterPro" id="IPR004602">
    <property type="entry name" value="UvrA"/>
</dbReference>
<dbReference type="GO" id="GO:0003677">
    <property type="term" value="F:DNA binding"/>
    <property type="evidence" value="ECO:0007669"/>
    <property type="project" value="UniProtKB-UniRule"/>
</dbReference>
<dbReference type="AlphaFoldDB" id="A0A660KY68"/>
<dbReference type="GO" id="GO:0016887">
    <property type="term" value="F:ATP hydrolysis activity"/>
    <property type="evidence" value="ECO:0007669"/>
    <property type="project" value="InterPro"/>
</dbReference>
<feature type="zinc finger region" description="C4-type" evidence="17">
    <location>
        <begin position="743"/>
        <end position="769"/>
    </location>
</feature>
<comment type="function">
    <text evidence="17">The UvrABC repair system catalyzes the recognition and processing of DNA lesions. UvrA is an ATPase and a DNA-binding protein. A damage recognition complex composed of 2 UvrA and 2 UvrB subunits scans DNA for abnormalities. When the presence of a lesion has been verified by UvrB, the UvrA molecules dissociate.</text>
</comment>
<keyword evidence="5 17" id="KW-0547">Nucleotide-binding</keyword>
<dbReference type="NCBIfam" id="TIGR00630">
    <property type="entry name" value="uvra"/>
    <property type="match status" value="1"/>
</dbReference>
<feature type="binding site" evidence="17">
    <location>
        <begin position="644"/>
        <end position="651"/>
    </location>
    <ligand>
        <name>ATP</name>
        <dbReference type="ChEBI" id="CHEBI:30616"/>
    </ligand>
</feature>
<keyword evidence="21" id="KW-1185">Reference proteome</keyword>
<evidence type="ECO:0000256" key="1">
    <source>
        <dbReference type="ARBA" id="ARBA00004496"/>
    </source>
</evidence>
<keyword evidence="11 17" id="KW-0267">Excision nuclease</keyword>
<dbReference type="CDD" id="cd03270">
    <property type="entry name" value="ABC_UvrA_I"/>
    <property type="match status" value="1"/>
</dbReference>
<dbReference type="RefSeq" id="WP_121254456.1">
    <property type="nucleotide sequence ID" value="NZ_RBIL01000002.1"/>
</dbReference>
<dbReference type="InterPro" id="IPR017871">
    <property type="entry name" value="ABC_transporter-like_CS"/>
</dbReference>
<feature type="region of interest" description="Disordered" evidence="18">
    <location>
        <begin position="938"/>
        <end position="963"/>
    </location>
</feature>
<dbReference type="GO" id="GO:0009432">
    <property type="term" value="P:SOS response"/>
    <property type="evidence" value="ECO:0007669"/>
    <property type="project" value="UniProtKB-UniRule"/>
</dbReference>
<dbReference type="Pfam" id="PF17755">
    <property type="entry name" value="UvrA_DNA-bind"/>
    <property type="match status" value="1"/>
</dbReference>
<keyword evidence="7 17" id="KW-0228">DNA excision</keyword>
<evidence type="ECO:0000256" key="14">
    <source>
        <dbReference type="ARBA" id="ARBA00038000"/>
    </source>
</evidence>
<dbReference type="HAMAP" id="MF_00205">
    <property type="entry name" value="UvrA"/>
    <property type="match status" value="1"/>
</dbReference>
<dbReference type="GO" id="GO:0008270">
    <property type="term" value="F:zinc ion binding"/>
    <property type="evidence" value="ECO:0007669"/>
    <property type="project" value="UniProtKB-UniRule"/>
</dbReference>
<dbReference type="PROSITE" id="PS00211">
    <property type="entry name" value="ABC_TRANSPORTER_1"/>
    <property type="match status" value="2"/>
</dbReference>
<keyword evidence="3 17" id="KW-0479">Metal-binding</keyword>
<dbReference type="Pfam" id="PF17760">
    <property type="entry name" value="UvrA_inter"/>
    <property type="match status" value="1"/>
</dbReference>
<dbReference type="CDD" id="cd03271">
    <property type="entry name" value="ABC_UvrA_II"/>
    <property type="match status" value="1"/>
</dbReference>
<dbReference type="FunFam" id="1.20.1580.10:FF:000002">
    <property type="entry name" value="UvrABC system protein A"/>
    <property type="match status" value="1"/>
</dbReference>
<dbReference type="GO" id="GO:0009380">
    <property type="term" value="C:excinuclease repair complex"/>
    <property type="evidence" value="ECO:0007669"/>
    <property type="project" value="InterPro"/>
</dbReference>
<evidence type="ECO:0000256" key="12">
    <source>
        <dbReference type="ARBA" id="ARBA00023125"/>
    </source>
</evidence>